<protein>
    <submittedName>
        <fullName evidence="1">Uncharacterized protein</fullName>
    </submittedName>
</protein>
<name>A0A1R3W489_9GAMM</name>
<dbReference type="AlphaFoldDB" id="A0A1R3W489"/>
<dbReference type="RefSeq" id="WP_076756050.1">
    <property type="nucleotide sequence ID" value="NZ_CP023018.1"/>
</dbReference>
<dbReference type="EMBL" id="FTPK01000003">
    <property type="protein sequence ID" value="SIT72400.1"/>
    <property type="molecule type" value="Genomic_DNA"/>
</dbReference>
<dbReference type="Proteomes" id="UP000223759">
    <property type="component" value="Unassembled WGS sequence"/>
</dbReference>
<organism evidence="1 2">
    <name type="scientific">Ectothiorhodosinus mongolicus</name>
    <dbReference type="NCBI Taxonomy" id="233100"/>
    <lineage>
        <taxon>Bacteria</taxon>
        <taxon>Pseudomonadati</taxon>
        <taxon>Pseudomonadota</taxon>
        <taxon>Gammaproteobacteria</taxon>
        <taxon>Chromatiales</taxon>
        <taxon>Ectothiorhodospiraceae</taxon>
        <taxon>Ectothiorhodosinus</taxon>
    </lineage>
</organism>
<keyword evidence="2" id="KW-1185">Reference proteome</keyword>
<accession>A0A1R3W489</accession>
<proteinExistence type="predicted"/>
<evidence type="ECO:0000313" key="2">
    <source>
        <dbReference type="Proteomes" id="UP000223759"/>
    </source>
</evidence>
<gene>
    <name evidence="1" type="ORF">SAMN05216526_1641</name>
</gene>
<reference evidence="1 2" key="1">
    <citation type="submission" date="2017-01" db="EMBL/GenBank/DDBJ databases">
        <authorList>
            <person name="Mah S.A."/>
            <person name="Swanson W.J."/>
            <person name="Moy G.W."/>
            <person name="Vacquier V.D."/>
        </authorList>
    </citation>
    <scope>NUCLEOTIDE SEQUENCE [LARGE SCALE GENOMIC DNA]</scope>
    <source>
        <strain evidence="1 2">M9</strain>
    </source>
</reference>
<evidence type="ECO:0000313" key="1">
    <source>
        <dbReference type="EMBL" id="SIT72400.1"/>
    </source>
</evidence>
<sequence length="108" mass="12810">MTESPKPYGPFGLPVTIVITAEPQHFDFFAERFDDVSMVDGRVQALWPHRRLDTARSDYDLTLMYELSCCELKGIPMEDWRIDWEKSQLQTDPMERLIEKKIRKMLEE</sequence>